<dbReference type="Gene3D" id="2.60.40.150">
    <property type="entry name" value="C2 domain"/>
    <property type="match status" value="1"/>
</dbReference>
<feature type="compositionally biased region" description="Polar residues" evidence="2">
    <location>
        <begin position="2664"/>
        <end position="2680"/>
    </location>
</feature>
<feature type="compositionally biased region" description="Polar residues" evidence="2">
    <location>
        <begin position="1558"/>
        <end position="1569"/>
    </location>
</feature>
<feature type="region of interest" description="Disordered" evidence="2">
    <location>
        <begin position="2134"/>
        <end position="2179"/>
    </location>
</feature>
<feature type="region of interest" description="Disordered" evidence="2">
    <location>
        <begin position="1603"/>
        <end position="1625"/>
    </location>
</feature>
<feature type="region of interest" description="Disordered" evidence="2">
    <location>
        <begin position="2657"/>
        <end position="2680"/>
    </location>
</feature>
<dbReference type="InterPro" id="IPR035892">
    <property type="entry name" value="C2_domain_sf"/>
</dbReference>
<feature type="region of interest" description="Disordered" evidence="2">
    <location>
        <begin position="437"/>
        <end position="460"/>
    </location>
</feature>
<name>A0AA85JHF0_TRIRE</name>
<feature type="compositionally biased region" description="Low complexity" evidence="2">
    <location>
        <begin position="2237"/>
        <end position="2249"/>
    </location>
</feature>
<dbReference type="InterPro" id="IPR021816">
    <property type="entry name" value="DOCK_C/D_N"/>
</dbReference>
<evidence type="ECO:0000259" key="3">
    <source>
        <dbReference type="PROSITE" id="PS51650"/>
    </source>
</evidence>
<feature type="compositionally biased region" description="Low complexity" evidence="2">
    <location>
        <begin position="726"/>
        <end position="741"/>
    </location>
</feature>
<proteinExistence type="inferred from homology"/>
<reference evidence="4" key="1">
    <citation type="submission" date="2022-06" db="EMBL/GenBank/DDBJ databases">
        <authorList>
            <person name="Berger JAMES D."/>
            <person name="Berger JAMES D."/>
        </authorList>
    </citation>
    <scope>NUCLEOTIDE SEQUENCE [LARGE SCALE GENOMIC DNA]</scope>
</reference>
<reference evidence="5" key="2">
    <citation type="submission" date="2023-11" db="UniProtKB">
        <authorList>
            <consortium name="WormBaseParasite"/>
        </authorList>
    </citation>
    <scope>IDENTIFICATION</scope>
</reference>
<feature type="region of interest" description="Disordered" evidence="2">
    <location>
        <begin position="2450"/>
        <end position="2469"/>
    </location>
</feature>
<feature type="region of interest" description="Disordered" evidence="2">
    <location>
        <begin position="246"/>
        <end position="284"/>
    </location>
</feature>
<evidence type="ECO:0000313" key="5">
    <source>
        <dbReference type="WBParaSite" id="TREG1_32140.1"/>
    </source>
</evidence>
<dbReference type="Pfam" id="PF14429">
    <property type="entry name" value="DOCK-C2"/>
    <property type="match status" value="1"/>
</dbReference>
<feature type="compositionally biased region" description="Low complexity" evidence="2">
    <location>
        <begin position="2166"/>
        <end position="2179"/>
    </location>
</feature>
<feature type="compositionally biased region" description="Polar residues" evidence="2">
    <location>
        <begin position="2306"/>
        <end position="2320"/>
    </location>
</feature>
<dbReference type="GO" id="GO:0007264">
    <property type="term" value="P:small GTPase-mediated signal transduction"/>
    <property type="evidence" value="ECO:0007669"/>
    <property type="project" value="InterPro"/>
</dbReference>
<feature type="compositionally biased region" description="Low complexity" evidence="2">
    <location>
        <begin position="437"/>
        <end position="454"/>
    </location>
</feature>
<dbReference type="Pfam" id="PF11878">
    <property type="entry name" value="DOCK_C-D_N"/>
    <property type="match status" value="1"/>
</dbReference>
<feature type="region of interest" description="Disordered" evidence="2">
    <location>
        <begin position="1540"/>
        <end position="1569"/>
    </location>
</feature>
<protein>
    <recommendedName>
        <fullName evidence="3">C2 DOCK-type domain-containing protein</fullName>
    </recommendedName>
</protein>
<feature type="domain" description="C2 DOCK-type" evidence="3">
    <location>
        <begin position="1181"/>
        <end position="1399"/>
    </location>
</feature>
<dbReference type="Proteomes" id="UP000050795">
    <property type="component" value="Unassembled WGS sequence"/>
</dbReference>
<feature type="compositionally biased region" description="Polar residues" evidence="2">
    <location>
        <begin position="706"/>
        <end position="725"/>
    </location>
</feature>
<dbReference type="PROSITE" id="PS51650">
    <property type="entry name" value="C2_DOCK"/>
    <property type="match status" value="1"/>
</dbReference>
<keyword evidence="4" id="KW-1185">Reference proteome</keyword>
<feature type="region of interest" description="Disordered" evidence="2">
    <location>
        <begin position="1"/>
        <end position="23"/>
    </location>
</feature>
<feature type="compositionally biased region" description="Polar residues" evidence="2">
    <location>
        <begin position="2134"/>
        <end position="2144"/>
    </location>
</feature>
<evidence type="ECO:0000313" key="4">
    <source>
        <dbReference type="Proteomes" id="UP000050795"/>
    </source>
</evidence>
<accession>A0AA85JHF0</accession>
<feature type="compositionally biased region" description="Polar residues" evidence="2">
    <location>
        <begin position="263"/>
        <end position="284"/>
    </location>
</feature>
<feature type="region of interest" description="Disordered" evidence="2">
    <location>
        <begin position="696"/>
        <end position="761"/>
    </location>
</feature>
<feature type="region of interest" description="Disordered" evidence="2">
    <location>
        <begin position="2485"/>
        <end position="2508"/>
    </location>
</feature>
<dbReference type="WBParaSite" id="TREG1_32140.1">
    <property type="protein sequence ID" value="TREG1_32140.1"/>
    <property type="gene ID" value="TREG1_32140"/>
</dbReference>
<dbReference type="InterPro" id="IPR026791">
    <property type="entry name" value="DOCK"/>
</dbReference>
<dbReference type="PANTHER" id="PTHR23317">
    <property type="entry name" value="DEDICATOR OF CYTOKINESIS DOCK"/>
    <property type="match status" value="1"/>
</dbReference>
<dbReference type="InterPro" id="IPR027007">
    <property type="entry name" value="C2_DOCK-type_domain"/>
</dbReference>
<dbReference type="GO" id="GO:0005085">
    <property type="term" value="F:guanyl-nucleotide exchange factor activity"/>
    <property type="evidence" value="ECO:0007669"/>
    <property type="project" value="InterPro"/>
</dbReference>
<feature type="region of interest" description="Disordered" evidence="2">
    <location>
        <begin position="2306"/>
        <end position="2338"/>
    </location>
</feature>
<feature type="compositionally biased region" description="Low complexity" evidence="2">
    <location>
        <begin position="1608"/>
        <end position="1623"/>
    </location>
</feature>
<evidence type="ECO:0000256" key="1">
    <source>
        <dbReference type="PROSITE-ProRule" id="PRU00983"/>
    </source>
</evidence>
<feature type="compositionally biased region" description="Polar residues" evidence="2">
    <location>
        <begin position="2451"/>
        <end position="2464"/>
    </location>
</feature>
<evidence type="ECO:0000256" key="2">
    <source>
        <dbReference type="SAM" id="MobiDB-lite"/>
    </source>
</evidence>
<sequence length="2822" mass="313211">MSAGKRKFTQHIIPNPQPFKSREHNSLEENGLLDQWCSSTVMPIDYEEYITKNKTLIVNDLYRETILFPQDDLKIIRIPHGHQMLNNGVPEVALKNSVFVSNPLARHAIAFFATTEWIYVQQVSSAYRGSFHVFPFLSDINELGGTLSQYWFSIDQSLAANNKDSPSHIADSVPVPNSAGSKSRASKEFQVRSRRSTTTGSGGFVKSNQPVGEASTTGLVNRFTGSYQPKDQVKYEKVNCDNVLSRRGSKAKDQIQSDDETVVDNNNRNSENISSASCDSRLSESGKSSSIYLECQLVICNREKYQNYLRVLEGLLSSGSGDKYVASANTTTNTTTNNNNTKSIFEKHEMKCYCLRQIQIEELSESDRQRHLSKTTTSSSSRTQNISVGLHVIAPYNWRASNIYSSHEDHNVIYLDTIDSVRSIGDYWIRLERLLPSTSSSSSSSSPSSAQLSSNKAKDEISTSNGLLNDEIFIYFDPTMNDAVEKRQIWLNTIELALKLESYKRHMGYHHHHHHHQQHPHFSSDNIDASGSKFDLFKRSNNADSVRSALQRYAQETELFVIRQRQKGRIKVVTLFPDVRIRQYKGKNLIRDHVGNSLTQMNSKDALSPFPDRMAELCSRRFLATCLNLHSKIQANIDVSGSTSSHIENPEPFFVTMFLVDVNDGCRVSEDFYWNPNSPIIDSMLPSDQFRSLPWLSSSSSSSSSPPANNTVSDIKSQSTDINDVNSLNHNSSHAHNNTTTPGSRIRGHAPPPPQNNLISPYGTQNSISLDCLHKCRSALFSIPSSYHANSLYLVVRVDKVLSGPITTAVEKYLKNNSGTNMNDYKTGSSIQKTMVNYCRNIGRYRMPFAWGARSLNSSNRFVHLFKMDSNKISEQALIQTAQMLSRLSSDYNSAPGYDDSNVNLTNNDTNTTHNNISNTVDSNHHYNIPESLIQSSQSVKSLKTIGRSVTSTANENILYPTEQDRLFIDIVERSLKTQMLPIRFELIISELIDQHIDPNAKIISRIISSNLETYIPTVDVTNYSLNCYIPSSHPMLMSDEIIREVENLFDFNSPSMSSSTSAAAAATTTSTTVTGVSSHHDDLGLTYSDDTNSLSRTGSLQRSFLNNSLTGKSNRDSLLSNISMGSLPGTLVSASNDLPKSINASTIQARTNSLDRTEYGVQYGAQHNTTSKLLPFTSFFNTLYVCPKSLNLSVKHSFPRARNLSCFIELRSNDSLDNSAALKVFYTRPSVRQPTFDSWFNTSVIYHDTNPNFGDQAKICLPLNLTPEHHLLFRFYHVSCETAATNLTGQKEKTSSYKKPVESSTGYSWIPILGTYGNLNVGTFQLRVTSTIQPGYLKHSTVQNTRSSNSQNVSVNALSFNVNGSSNTNANNNHNNNSVDLTWIDNGKFLFKVDLKPLSSIYTHDPVLSKFFRVCGDLLPKVLYMSPSKVSNINKQKQNRVTFSYDVVIPSNSNSVQQLSSTVSPLHSSPVSTRPKHTVNNSSILQNTPSINLHLCNAMKALLLITPTALVQFLPIILNQFMEIIILSAETSARWFNAAQQQQQQQQEDERQQQQQSSMASSNATHGDTHANTEYSWFKSLKNNLNNNIIIANDHHHNNYGVNDSHNINNNSSNISNNSSNSTPDDVLKTAVSTLAILISELNAQVPNDTSYYPLKSTNEASCSDGLVESNTSACSDRLKHNLLKTYVEFAFNPDQILTTCINHYLNDKEQNITDTKNVIIDSRTNLTTPVITSSSPSRKSIVNQYFPLSSLHHSIIRGLILVLWDTHCPGHILTHLFDNIWFSLALIVKSMTQYLCISKKIWAERSGDSRFSSLFCEDLTIFIQLIGSRLLSSFGNTTLRNPLNKNNNCSAMPLSATTGGSSYTSTPLCIISSSGQLLKSESSVSLSTSQTSKCASVNESVTPKNSLGESVSRQSFPTKHTSNDVFNFNRIDVINAMGKFLGHLFNLMDRGYVLKRVRDLLTFLEISPRMPVDKIDQLNELRFELLRSICEHEQFIPLNLPMLNISDGSNLGVEISLTDQFCQQHFLIGVLLSQLSCLLSGCINTGSWALLKSTSQCYRQPIIILRNLLIKHCLDPRYHSSKAIQARICSLYLPLVRLMLDYYDSLGPPGGALQTAVIAAAVRRDYEESLLTTDGNSNSGTFSRRHQRSFDKSNKTGKSNVFPNNNNTTTTNTITSNSTICHRPQSMISDYSLEALNNCEGNAQITNSDSGSFTSSSLSSTHSGSTVSFIQSVSNSGFSSHGKSSPSNTSDGGQSNASANSPSTAAAAAYLTKDGKVQQHILDQIAGVNRGGALQQRIHKNNRLQGGNSSILPPSAASSRGIGMEEMPPHNDNNNNQYPRSHSIQSVDGSQNSFRLSSHASSSTLTLTGVGMENNNNNVMLNGGMNSLDDDYLHNDIMQYKSGENYKNHHQELSPTSSALDMNLQNSDQDWAKQVLTLAGVYPDRVNDVKSTSSDGEDSVSTPVAGMPLGINISDIEHSGEHDENLISDTPASHHHHHPHHAQDSHRLLSHPYNHRFNFQRIFIPDLLLTKEPIIRPHIHRRPCDQNISGPRRLTDNCQRDLYICLLHILSTITVTHLKVLLQSFTVQERLRFLNILKFAIQHLRYRGKHCIQQYEHISRSGVGRTGGIGGGNLLNISNTLAGNTVAAAAAARRRTTPVGKSLQNDSSKPSSHDFSGQTAEDIPKMKVLLKANLATESSMIILDILSTFTTVFKSELNNCKPNDPVFRCLLETYVAILSNNPSDHVIRHTFSALRVFINQNSQTLFSESTDILSTLCLAGLRCSNQCFLALSSSSSSTSTLPSSSLSHNDFVLDKHCQTS</sequence>
<dbReference type="PANTHER" id="PTHR23317:SF26">
    <property type="entry name" value="ZIZIMIN, ISOFORM K"/>
    <property type="match status" value="1"/>
</dbReference>
<feature type="region of interest" description="Disordered" evidence="2">
    <location>
        <begin position="163"/>
        <end position="211"/>
    </location>
</feature>
<feature type="region of interest" description="Disordered" evidence="2">
    <location>
        <begin position="2237"/>
        <end position="2263"/>
    </location>
</feature>
<organism evidence="4 5">
    <name type="scientific">Trichobilharzia regenti</name>
    <name type="common">Nasal bird schistosome</name>
    <dbReference type="NCBI Taxonomy" id="157069"/>
    <lineage>
        <taxon>Eukaryota</taxon>
        <taxon>Metazoa</taxon>
        <taxon>Spiralia</taxon>
        <taxon>Lophotrochozoa</taxon>
        <taxon>Platyhelminthes</taxon>
        <taxon>Trematoda</taxon>
        <taxon>Digenea</taxon>
        <taxon>Strigeidida</taxon>
        <taxon>Schistosomatoidea</taxon>
        <taxon>Schistosomatidae</taxon>
        <taxon>Trichobilharzia</taxon>
    </lineage>
</organism>
<comment type="similarity">
    <text evidence="1">Belongs to the DOCK family.</text>
</comment>